<gene>
    <name evidence="3" type="ORF">ACFQ5D_19325</name>
</gene>
<dbReference type="SUPFAM" id="SSF56349">
    <property type="entry name" value="DNA breaking-rejoining enzymes"/>
    <property type="match status" value="1"/>
</dbReference>
<dbReference type="PROSITE" id="PS51898">
    <property type="entry name" value="TYR_RECOMBINASE"/>
    <property type="match status" value="1"/>
</dbReference>
<name>A0ABW4DJN4_9BACL</name>
<dbReference type="InterPro" id="IPR011010">
    <property type="entry name" value="DNA_brk_join_enz"/>
</dbReference>
<accession>A0ABW4DJN4</accession>
<reference evidence="4" key="1">
    <citation type="journal article" date="2019" name="Int. J. Syst. Evol. Microbiol.">
        <title>The Global Catalogue of Microorganisms (GCM) 10K type strain sequencing project: providing services to taxonomists for standard genome sequencing and annotation.</title>
        <authorList>
            <consortium name="The Broad Institute Genomics Platform"/>
            <consortium name="The Broad Institute Genome Sequencing Center for Infectious Disease"/>
            <person name="Wu L."/>
            <person name="Ma J."/>
        </authorList>
    </citation>
    <scope>NUCLEOTIDE SEQUENCE [LARGE SCALE GENOMIC DNA]</scope>
    <source>
        <strain evidence="4">CCM 9147</strain>
    </source>
</reference>
<dbReference type="InterPro" id="IPR002104">
    <property type="entry name" value="Integrase_catalytic"/>
</dbReference>
<comment type="caution">
    <text evidence="3">The sequence shown here is derived from an EMBL/GenBank/DDBJ whole genome shotgun (WGS) entry which is preliminary data.</text>
</comment>
<dbReference type="InterPro" id="IPR013762">
    <property type="entry name" value="Integrase-like_cat_sf"/>
</dbReference>
<feature type="domain" description="Tyr recombinase" evidence="2">
    <location>
        <begin position="1"/>
        <end position="47"/>
    </location>
</feature>
<evidence type="ECO:0000259" key="2">
    <source>
        <dbReference type="PROSITE" id="PS51898"/>
    </source>
</evidence>
<dbReference type="Gene3D" id="1.10.443.10">
    <property type="entry name" value="Intergrase catalytic core"/>
    <property type="match status" value="1"/>
</dbReference>
<evidence type="ECO:0000313" key="4">
    <source>
        <dbReference type="Proteomes" id="UP001597340"/>
    </source>
</evidence>
<protein>
    <submittedName>
        <fullName evidence="3">Tyrosine-type recombinase/integrase</fullName>
    </submittedName>
</protein>
<dbReference type="RefSeq" id="WP_229523049.1">
    <property type="nucleotide sequence ID" value="NZ_JAFFQR010000015.1"/>
</dbReference>
<keyword evidence="4" id="KW-1185">Reference proteome</keyword>
<evidence type="ECO:0000313" key="3">
    <source>
        <dbReference type="EMBL" id="MFD1463476.1"/>
    </source>
</evidence>
<dbReference type="Proteomes" id="UP001597340">
    <property type="component" value="Unassembled WGS sequence"/>
</dbReference>
<organism evidence="3 4">
    <name type="scientific">Paenibacillus farraposensis</name>
    <dbReference type="NCBI Taxonomy" id="2807095"/>
    <lineage>
        <taxon>Bacteria</taxon>
        <taxon>Bacillati</taxon>
        <taxon>Bacillota</taxon>
        <taxon>Bacilli</taxon>
        <taxon>Bacillales</taxon>
        <taxon>Paenibacillaceae</taxon>
        <taxon>Paenibacillus</taxon>
    </lineage>
</organism>
<keyword evidence="1" id="KW-0233">DNA recombination</keyword>
<sequence length="47" mass="5443">MPHFLFHDLRHSCASLLLANGVSMKEVQEWLSHSDYLTTANIYSHLE</sequence>
<dbReference type="Pfam" id="PF00589">
    <property type="entry name" value="Phage_integrase"/>
    <property type="match status" value="1"/>
</dbReference>
<evidence type="ECO:0000256" key="1">
    <source>
        <dbReference type="ARBA" id="ARBA00023172"/>
    </source>
</evidence>
<dbReference type="EMBL" id="JBHTNZ010000034">
    <property type="protein sequence ID" value="MFD1463476.1"/>
    <property type="molecule type" value="Genomic_DNA"/>
</dbReference>
<proteinExistence type="predicted"/>